<dbReference type="RefSeq" id="WP_145363006.1">
    <property type="nucleotide sequence ID" value="NZ_CP036268.1"/>
</dbReference>
<reference evidence="2 3" key="1">
    <citation type="submission" date="2019-02" db="EMBL/GenBank/DDBJ databases">
        <title>Deep-cultivation of Planctomycetes and their phenomic and genomic characterization uncovers novel biology.</title>
        <authorList>
            <person name="Wiegand S."/>
            <person name="Jogler M."/>
            <person name="Boedeker C."/>
            <person name="Pinto D."/>
            <person name="Vollmers J."/>
            <person name="Rivas-Marin E."/>
            <person name="Kohn T."/>
            <person name="Peeters S.H."/>
            <person name="Heuer A."/>
            <person name="Rast P."/>
            <person name="Oberbeckmann S."/>
            <person name="Bunk B."/>
            <person name="Jeske O."/>
            <person name="Meyerdierks A."/>
            <person name="Storesund J.E."/>
            <person name="Kallscheuer N."/>
            <person name="Luecker S."/>
            <person name="Lage O.M."/>
            <person name="Pohl T."/>
            <person name="Merkel B.J."/>
            <person name="Hornburger P."/>
            <person name="Mueller R.-W."/>
            <person name="Bruemmer F."/>
            <person name="Labrenz M."/>
            <person name="Spormann A.M."/>
            <person name="Op den Camp H."/>
            <person name="Overmann J."/>
            <person name="Amann R."/>
            <person name="Jetten M.S.M."/>
            <person name="Mascher T."/>
            <person name="Medema M.H."/>
            <person name="Devos D.P."/>
            <person name="Kaster A.-K."/>
            <person name="Ovreas L."/>
            <person name="Rohde M."/>
            <person name="Galperin M.Y."/>
            <person name="Jogler C."/>
        </authorList>
    </citation>
    <scope>NUCLEOTIDE SEQUENCE [LARGE SCALE GENOMIC DNA]</scope>
    <source>
        <strain evidence="2 3">Pan189</strain>
    </source>
</reference>
<feature type="transmembrane region" description="Helical" evidence="1">
    <location>
        <begin position="38"/>
        <end position="59"/>
    </location>
</feature>
<feature type="transmembrane region" description="Helical" evidence="1">
    <location>
        <begin position="7"/>
        <end position="32"/>
    </location>
</feature>
<feature type="transmembrane region" description="Helical" evidence="1">
    <location>
        <begin position="66"/>
        <end position="88"/>
    </location>
</feature>
<evidence type="ECO:0000313" key="3">
    <source>
        <dbReference type="Proteomes" id="UP000317318"/>
    </source>
</evidence>
<protein>
    <submittedName>
        <fullName evidence="2">Uncharacterized protein</fullName>
    </submittedName>
</protein>
<evidence type="ECO:0000313" key="2">
    <source>
        <dbReference type="EMBL" id="QDT36834.1"/>
    </source>
</evidence>
<keyword evidence="3" id="KW-1185">Reference proteome</keyword>
<keyword evidence="1" id="KW-1133">Transmembrane helix</keyword>
<gene>
    <name evidence="2" type="ORF">Pan189_11970</name>
</gene>
<evidence type="ECO:0000256" key="1">
    <source>
        <dbReference type="SAM" id="Phobius"/>
    </source>
</evidence>
<feature type="transmembrane region" description="Helical" evidence="1">
    <location>
        <begin position="103"/>
        <end position="129"/>
    </location>
</feature>
<feature type="transmembrane region" description="Helical" evidence="1">
    <location>
        <begin position="176"/>
        <end position="200"/>
    </location>
</feature>
<dbReference type="Proteomes" id="UP000317318">
    <property type="component" value="Chromosome"/>
</dbReference>
<sequence length="210" mass="22616">MPAWSKHYIVCGVIGLVVGVVWMAVGSTIVLADLDGETVWSVVLPLFAALAVFAFGLPFRRPSVEYFARLFVATTLGLPLGWLCFFLVGNSGDFFPSFASPGGIAAVALCGAAFGLAHGLLTLLMSFELKAEPRVMSRNDYLSAIAVFVITGAFLAVYTTTVFHFGHEMRRYVDEIVFVGLVFSSFLMMPVIGSIPVGYLRSKMTAPEGP</sequence>
<dbReference type="AlphaFoldDB" id="A0A517QZ03"/>
<accession>A0A517QZ03</accession>
<keyword evidence="1" id="KW-0472">Membrane</keyword>
<feature type="transmembrane region" description="Helical" evidence="1">
    <location>
        <begin position="141"/>
        <end position="164"/>
    </location>
</feature>
<dbReference type="KEGG" id="svp:Pan189_11970"/>
<proteinExistence type="predicted"/>
<name>A0A517QZ03_9PLAN</name>
<dbReference type="EMBL" id="CP036268">
    <property type="protein sequence ID" value="QDT36834.1"/>
    <property type="molecule type" value="Genomic_DNA"/>
</dbReference>
<organism evidence="2 3">
    <name type="scientific">Stratiformator vulcanicus</name>
    <dbReference type="NCBI Taxonomy" id="2527980"/>
    <lineage>
        <taxon>Bacteria</taxon>
        <taxon>Pseudomonadati</taxon>
        <taxon>Planctomycetota</taxon>
        <taxon>Planctomycetia</taxon>
        <taxon>Planctomycetales</taxon>
        <taxon>Planctomycetaceae</taxon>
        <taxon>Stratiformator</taxon>
    </lineage>
</organism>
<keyword evidence="1" id="KW-0812">Transmembrane</keyword>